<dbReference type="SUPFAM" id="SSF50998">
    <property type="entry name" value="Quinoprotein alcohol dehydrogenase-like"/>
    <property type="match status" value="1"/>
</dbReference>
<reference evidence="5" key="1">
    <citation type="journal article" date="2019" name="Int. J. Syst. Evol. Microbiol.">
        <title>The Global Catalogue of Microorganisms (GCM) 10K type strain sequencing project: providing services to taxonomists for standard genome sequencing and annotation.</title>
        <authorList>
            <consortium name="The Broad Institute Genomics Platform"/>
            <consortium name="The Broad Institute Genome Sequencing Center for Infectious Disease"/>
            <person name="Wu L."/>
            <person name="Ma J."/>
        </authorList>
    </citation>
    <scope>NUCLEOTIDE SEQUENCE [LARGE SCALE GENOMIC DNA]</scope>
    <source>
        <strain evidence="5">KCTC 5701</strain>
    </source>
</reference>
<dbReference type="SMART" id="SM00320">
    <property type="entry name" value="WD40"/>
    <property type="match status" value="3"/>
</dbReference>
<dbReference type="Pfam" id="PF00400">
    <property type="entry name" value="WD40"/>
    <property type="match status" value="1"/>
</dbReference>
<organism evidence="4 5">
    <name type="scientific">Streptomyces nogalater</name>
    <dbReference type="NCBI Taxonomy" id="38314"/>
    <lineage>
        <taxon>Bacteria</taxon>
        <taxon>Bacillati</taxon>
        <taxon>Actinomycetota</taxon>
        <taxon>Actinomycetes</taxon>
        <taxon>Kitasatosporales</taxon>
        <taxon>Streptomycetaceae</taxon>
        <taxon>Streptomyces</taxon>
    </lineage>
</organism>
<proteinExistence type="predicted"/>
<feature type="region of interest" description="Disordered" evidence="2">
    <location>
        <begin position="1069"/>
        <end position="1107"/>
    </location>
</feature>
<dbReference type="Gene3D" id="2.130.10.10">
    <property type="entry name" value="YVTN repeat-like/Quinoprotein amine dehydrogenase"/>
    <property type="match status" value="3"/>
</dbReference>
<dbReference type="SUPFAM" id="SSF52540">
    <property type="entry name" value="P-loop containing nucleoside triphosphate hydrolases"/>
    <property type="match status" value="1"/>
</dbReference>
<gene>
    <name evidence="4" type="ORF">ACFP3J_06540</name>
</gene>
<feature type="repeat" description="WD" evidence="1">
    <location>
        <begin position="1146"/>
        <end position="1175"/>
    </location>
</feature>
<dbReference type="InterPro" id="IPR001387">
    <property type="entry name" value="Cro/C1-type_HTH"/>
</dbReference>
<comment type="caution">
    <text evidence="4">The sequence shown here is derived from an EMBL/GenBank/DDBJ whole genome shotgun (WGS) entry which is preliminary data.</text>
</comment>
<dbReference type="Proteomes" id="UP001596065">
    <property type="component" value="Unassembled WGS sequence"/>
</dbReference>
<dbReference type="InterPro" id="IPR001680">
    <property type="entry name" value="WD40_rpt"/>
</dbReference>
<dbReference type="EMBL" id="JBHSOE010000007">
    <property type="protein sequence ID" value="MFC5655147.1"/>
    <property type="molecule type" value="Genomic_DNA"/>
</dbReference>
<evidence type="ECO:0000313" key="4">
    <source>
        <dbReference type="EMBL" id="MFC5655147.1"/>
    </source>
</evidence>
<protein>
    <recommendedName>
        <fullName evidence="3">HTH cro/C1-type domain-containing protein</fullName>
    </recommendedName>
</protein>
<dbReference type="InterPro" id="IPR011047">
    <property type="entry name" value="Quinoprotein_ADH-like_sf"/>
</dbReference>
<feature type="compositionally biased region" description="Gly residues" evidence="2">
    <location>
        <begin position="702"/>
        <end position="716"/>
    </location>
</feature>
<sequence length="1295" mass="138075">MGRPENPIDPAAGPVQRFAVELRALRARAGGPTYRSMAQRTPYSAAALSQAAAGERLPSAEVTRAYVTACGGDPDEWEKRRQALADELAALPHEEQDAQDSPYRGLARFEPGDTAVFFGRDQLVADLTELVRGHRCAVVLGPSGSGKSSLLRAGLIPRLRRTADADAPLAAIRILTPGPHPARSHADKLRPAGKTGDTLVLVDQFEEVFTLCPDPPERARFIEALLAAREPGSRLRVVLGVRADFYGRCLEHPELARVLRDAAVPVPAMGREELREAVVKPAMARGLTVERALTAQLVEEVAGEPGGLPLLSHALLETWRRRSGRTLTLRAYEAAGGVRGAIAQTAEDLYAELSDSQAHLVRRVLLRLIAPGEGTADTCRPVRRAELRTADPHSAGTVDTVLERLARARLITLDGDTVHLAHEALITAWPRLWGWIEDDRHRLRVLRRLTEAAESWRELGRDPGALYRGTRLAEAVEAFDPADRDRELSATERDFLAASSATHFRERRRLRGLTGSVTVLLVLALVAGAVAWQQHRTSERQHLAATARRAATAAAGLRTTDPGTALRLGVTAWRLSRTPETRSALIGALAQRDLPTFTLSNPAETQMLGPDGRTLFGLGDGRFVRRDLVTHRVIDSRRLPADMDDLVMGDVSPDGRYVSMPSGGIDLRIRLWDTRTGRYHGPVLGSSGDGSGTPGQPLPDEPGGGEGGGGTPATAAGGGRSVFGFSSSGHAYLFLTGSRLEVWDTGSGRRLFTHTAKALETSDGGDISPDNRLVAVCVQGGVSVWDIPARRRIDTGWRTRFACGPEARLRFSPDSRTLTTADTTGIRRVTVRTGTQPPRLAQVAPRNYVFSADGTLLAGVGGNDLLLWRLDSPEAPVVRHPLTDIRPDGISIDTTARVLRYTAVGSDGVTLVHGLDIAGALTPHWSTRAAAAAALSADGSVLAVLDSGGKGPARLRIHDGRTGRQRYTITAAGLPTDFDDISASGQAVMSLSADGRRLAFGSGPADPMLPTRVTVWDTVRNRKVTELQPYGDETFLAGWALGPDGRELLTTSSDEALVTVWNAGSGRKIREIRFQDPEQGRGGAGADGGADGGQGVEDDGGAGVGDSINSLSADGSVLLTSSGTLLPADGHGRRQETMDCACASVLSPDGKRVAFADTDGGITVWDVERATSLGTLPGGYFRGTTGEQEETTALAFSPDGGVLAAAGAQGTVRLWDVDSRRQLGTDLPTAGDHVLALAFTGDGGSLYVAGRHVPLQRVVLEPERVAETVCRRAGGGLSRAEWRVYVADVPYRKVC</sequence>
<feature type="region of interest" description="Disordered" evidence="2">
    <location>
        <begin position="680"/>
        <end position="716"/>
    </location>
</feature>
<dbReference type="InterPro" id="IPR049052">
    <property type="entry name" value="nSTAND1"/>
</dbReference>
<evidence type="ECO:0000256" key="1">
    <source>
        <dbReference type="PROSITE-ProRule" id="PRU00221"/>
    </source>
</evidence>
<feature type="compositionally biased region" description="Basic and acidic residues" evidence="2">
    <location>
        <begin position="1069"/>
        <end position="1079"/>
    </location>
</feature>
<dbReference type="Gene3D" id="3.40.50.300">
    <property type="entry name" value="P-loop containing nucleotide triphosphate hydrolases"/>
    <property type="match status" value="1"/>
</dbReference>
<dbReference type="RefSeq" id="WP_344348216.1">
    <property type="nucleotide sequence ID" value="NZ_BAAASM010000014.1"/>
</dbReference>
<dbReference type="SMART" id="SM00530">
    <property type="entry name" value="HTH_XRE"/>
    <property type="match status" value="1"/>
</dbReference>
<feature type="compositionally biased region" description="Gly residues" evidence="2">
    <location>
        <begin position="1080"/>
        <end position="1095"/>
    </location>
</feature>
<dbReference type="Pfam" id="PF20703">
    <property type="entry name" value="nSTAND1"/>
    <property type="match status" value="1"/>
</dbReference>
<evidence type="ECO:0000259" key="3">
    <source>
        <dbReference type="SMART" id="SM00530"/>
    </source>
</evidence>
<name>A0ABW0WAJ9_STRNO</name>
<keyword evidence="5" id="KW-1185">Reference proteome</keyword>
<dbReference type="PANTHER" id="PTHR19879">
    <property type="entry name" value="TRANSCRIPTION INITIATION FACTOR TFIID"/>
    <property type="match status" value="1"/>
</dbReference>
<feature type="repeat" description="WD" evidence="1">
    <location>
        <begin position="1184"/>
        <end position="1225"/>
    </location>
</feature>
<dbReference type="PANTHER" id="PTHR19879:SF9">
    <property type="entry name" value="TRANSCRIPTION INITIATION FACTOR TFIID SUBUNIT 5"/>
    <property type="match status" value="1"/>
</dbReference>
<dbReference type="InterPro" id="IPR015943">
    <property type="entry name" value="WD40/YVTN_repeat-like_dom_sf"/>
</dbReference>
<dbReference type="PROSITE" id="PS50082">
    <property type="entry name" value="WD_REPEATS_2"/>
    <property type="match status" value="2"/>
</dbReference>
<dbReference type="PROSITE" id="PS50294">
    <property type="entry name" value="WD_REPEATS_REGION"/>
    <property type="match status" value="1"/>
</dbReference>
<accession>A0ABW0WAJ9</accession>
<evidence type="ECO:0000313" key="5">
    <source>
        <dbReference type="Proteomes" id="UP001596065"/>
    </source>
</evidence>
<dbReference type="SUPFAM" id="SSF82171">
    <property type="entry name" value="DPP6 N-terminal domain-like"/>
    <property type="match status" value="1"/>
</dbReference>
<evidence type="ECO:0000256" key="2">
    <source>
        <dbReference type="SAM" id="MobiDB-lite"/>
    </source>
</evidence>
<keyword evidence="1" id="KW-0853">WD repeat</keyword>
<feature type="domain" description="HTH cro/C1-type" evidence="3">
    <location>
        <begin position="21"/>
        <end position="77"/>
    </location>
</feature>
<dbReference type="InterPro" id="IPR027417">
    <property type="entry name" value="P-loop_NTPase"/>
</dbReference>